<feature type="domain" description="Lipid/polyisoprenoid-binding YceI-like" evidence="2">
    <location>
        <begin position="14"/>
        <end position="180"/>
    </location>
</feature>
<protein>
    <submittedName>
        <fullName evidence="3">YceI family protein</fullName>
    </submittedName>
</protein>
<dbReference type="SUPFAM" id="SSF101874">
    <property type="entry name" value="YceI-like"/>
    <property type="match status" value="1"/>
</dbReference>
<accession>A0A9X3NAW6</accession>
<dbReference type="EMBL" id="JAPDDP010000038">
    <property type="protein sequence ID" value="MDA0182581.1"/>
    <property type="molecule type" value="Genomic_DNA"/>
</dbReference>
<gene>
    <name evidence="3" type="ORF">OJ997_19885</name>
</gene>
<dbReference type="PANTHER" id="PTHR34406">
    <property type="entry name" value="PROTEIN YCEI"/>
    <property type="match status" value="1"/>
</dbReference>
<name>A0A9X3NAW6_9ACTN</name>
<dbReference type="InterPro" id="IPR036761">
    <property type="entry name" value="TTHA0802/YceI-like_sf"/>
</dbReference>
<sequence>MTAIAQSTIPANSTWTADTVHSTVGFAVKHMLVSTFRGRFESYDATLTAAEDGTLRLTGSVAADSILVKDDNLAAHLRAPDFFDTERFPTVTFDSTLIRSEDGELIVDGTLTIKGTSRPIEARGTITDPAITLGDVEKLGLVLEAIVDRREYGLDWNAPLPKGGFALANEVKLTVELELARA</sequence>
<comment type="similarity">
    <text evidence="1">Belongs to the UPF0312 family.</text>
</comment>
<proteinExistence type="inferred from homology"/>
<dbReference type="Proteomes" id="UP001147653">
    <property type="component" value="Unassembled WGS sequence"/>
</dbReference>
<evidence type="ECO:0000313" key="3">
    <source>
        <dbReference type="EMBL" id="MDA0182581.1"/>
    </source>
</evidence>
<reference evidence="3" key="1">
    <citation type="submission" date="2022-10" db="EMBL/GenBank/DDBJ databases">
        <title>The WGS of Solirubrobacter phytolaccae KCTC 29190.</title>
        <authorList>
            <person name="Jiang Z."/>
        </authorList>
    </citation>
    <scope>NUCLEOTIDE SEQUENCE</scope>
    <source>
        <strain evidence="3">KCTC 29190</strain>
    </source>
</reference>
<dbReference type="AlphaFoldDB" id="A0A9X3NAW6"/>
<dbReference type="InterPro" id="IPR007372">
    <property type="entry name" value="Lipid/polyisoprenoid-bd_YceI"/>
</dbReference>
<dbReference type="Pfam" id="PF04264">
    <property type="entry name" value="YceI"/>
    <property type="match status" value="1"/>
</dbReference>
<organism evidence="3 4">
    <name type="scientific">Solirubrobacter phytolaccae</name>
    <dbReference type="NCBI Taxonomy" id="1404360"/>
    <lineage>
        <taxon>Bacteria</taxon>
        <taxon>Bacillati</taxon>
        <taxon>Actinomycetota</taxon>
        <taxon>Thermoleophilia</taxon>
        <taxon>Solirubrobacterales</taxon>
        <taxon>Solirubrobacteraceae</taxon>
        <taxon>Solirubrobacter</taxon>
    </lineage>
</organism>
<dbReference type="SMART" id="SM00867">
    <property type="entry name" value="YceI"/>
    <property type="match status" value="1"/>
</dbReference>
<dbReference type="RefSeq" id="WP_270026952.1">
    <property type="nucleotide sequence ID" value="NZ_JAPDDP010000038.1"/>
</dbReference>
<dbReference type="Gene3D" id="2.40.128.110">
    <property type="entry name" value="Lipid/polyisoprenoid-binding, YceI-like"/>
    <property type="match status" value="1"/>
</dbReference>
<comment type="caution">
    <text evidence="3">The sequence shown here is derived from an EMBL/GenBank/DDBJ whole genome shotgun (WGS) entry which is preliminary data.</text>
</comment>
<keyword evidence="4" id="KW-1185">Reference proteome</keyword>
<dbReference type="PANTHER" id="PTHR34406:SF1">
    <property type="entry name" value="PROTEIN YCEI"/>
    <property type="match status" value="1"/>
</dbReference>
<evidence type="ECO:0000313" key="4">
    <source>
        <dbReference type="Proteomes" id="UP001147653"/>
    </source>
</evidence>
<evidence type="ECO:0000256" key="1">
    <source>
        <dbReference type="ARBA" id="ARBA00008812"/>
    </source>
</evidence>
<evidence type="ECO:0000259" key="2">
    <source>
        <dbReference type="SMART" id="SM00867"/>
    </source>
</evidence>